<dbReference type="PANTHER" id="PTHR33121">
    <property type="entry name" value="CYCLIC DI-GMP PHOSPHODIESTERASE PDEF"/>
    <property type="match status" value="1"/>
</dbReference>
<organism evidence="2 3">
    <name type="scientific">Vibrio algarum</name>
    <dbReference type="NCBI Taxonomy" id="3020714"/>
    <lineage>
        <taxon>Bacteria</taxon>
        <taxon>Pseudomonadati</taxon>
        <taxon>Pseudomonadota</taxon>
        <taxon>Gammaproteobacteria</taxon>
        <taxon>Vibrionales</taxon>
        <taxon>Vibrionaceae</taxon>
        <taxon>Vibrio</taxon>
    </lineage>
</organism>
<dbReference type="InterPro" id="IPR050706">
    <property type="entry name" value="Cyclic-di-GMP_PDE-like"/>
</dbReference>
<name>A0ABT4YSE4_9VIBR</name>
<dbReference type="Proteomes" id="UP001210678">
    <property type="component" value="Unassembled WGS sequence"/>
</dbReference>
<dbReference type="InterPro" id="IPR001633">
    <property type="entry name" value="EAL_dom"/>
</dbReference>
<dbReference type="PANTHER" id="PTHR33121:SF76">
    <property type="entry name" value="SIGNALING PROTEIN"/>
    <property type="match status" value="1"/>
</dbReference>
<dbReference type="EMBL" id="JAQLOI010000001">
    <property type="protein sequence ID" value="MDB1124443.1"/>
    <property type="molecule type" value="Genomic_DNA"/>
</dbReference>
<feature type="domain" description="EAL" evidence="1">
    <location>
        <begin position="10"/>
        <end position="258"/>
    </location>
</feature>
<keyword evidence="3" id="KW-1185">Reference proteome</keyword>
<comment type="caution">
    <text evidence="2">The sequence shown here is derived from an EMBL/GenBank/DDBJ whole genome shotgun (WGS) entry which is preliminary data.</text>
</comment>
<evidence type="ECO:0000313" key="3">
    <source>
        <dbReference type="Proteomes" id="UP001210678"/>
    </source>
</evidence>
<dbReference type="Pfam" id="PF00563">
    <property type="entry name" value="EAL"/>
    <property type="match status" value="1"/>
</dbReference>
<dbReference type="Gene3D" id="3.20.20.450">
    <property type="entry name" value="EAL domain"/>
    <property type="match status" value="1"/>
</dbReference>
<sequence>MNLFDPKDVQHHLEIIDGEWVGHYGDYILKSVFQPIWNKSLSEIYGYEGLTRVSKGTKSIDPTHFFTLFADATEITNVGIICASIHVRNYSNAYLKKKLFINVHPTMFAQISGDQYSISKVFERLASVGIDCNQMVWEITEFEENDTKKLLSGLSDFKEFGNQIAVDDFGNKESNHKRVNLLNPDIVKIDRALVREYCQGVNSTYLPQLLNKLHQNGRQTVLEGIETELEYSMLESLSFDFIQGYYSGRPYRLRRETK</sequence>
<dbReference type="SUPFAM" id="SSF141868">
    <property type="entry name" value="EAL domain-like"/>
    <property type="match status" value="1"/>
</dbReference>
<gene>
    <name evidence="2" type="ORF">PGX00_12580</name>
</gene>
<protein>
    <submittedName>
        <fullName evidence="2">EAL domain-containing protein</fullName>
    </submittedName>
</protein>
<reference evidence="2 3" key="1">
    <citation type="submission" date="2023-01" db="EMBL/GenBank/DDBJ databases">
        <title>Vibrio sp. KJ40-1 sp.nov, isolated from marine algae.</title>
        <authorList>
            <person name="Butt M."/>
            <person name="Kim J.M.J."/>
            <person name="Jeon C.O.C."/>
        </authorList>
    </citation>
    <scope>NUCLEOTIDE SEQUENCE [LARGE SCALE GENOMIC DNA]</scope>
    <source>
        <strain evidence="2 3">KJ40-1</strain>
    </source>
</reference>
<dbReference type="SMART" id="SM00052">
    <property type="entry name" value="EAL"/>
    <property type="match status" value="1"/>
</dbReference>
<evidence type="ECO:0000313" key="2">
    <source>
        <dbReference type="EMBL" id="MDB1124443.1"/>
    </source>
</evidence>
<dbReference type="RefSeq" id="WP_272136927.1">
    <property type="nucleotide sequence ID" value="NZ_JAQLOI010000001.1"/>
</dbReference>
<accession>A0ABT4YSE4</accession>
<dbReference type="InterPro" id="IPR035919">
    <property type="entry name" value="EAL_sf"/>
</dbReference>
<dbReference type="CDD" id="cd01948">
    <property type="entry name" value="EAL"/>
    <property type="match status" value="1"/>
</dbReference>
<evidence type="ECO:0000259" key="1">
    <source>
        <dbReference type="PROSITE" id="PS50883"/>
    </source>
</evidence>
<proteinExistence type="predicted"/>
<dbReference type="PROSITE" id="PS50883">
    <property type="entry name" value="EAL"/>
    <property type="match status" value="1"/>
</dbReference>